<protein>
    <submittedName>
        <fullName evidence="1">Killing trait domain-containing protein</fullName>
    </submittedName>
</protein>
<name>A0A3N1PBN8_9GAMM</name>
<dbReference type="Pfam" id="PF11747">
    <property type="entry name" value="RebB"/>
    <property type="match status" value="1"/>
</dbReference>
<evidence type="ECO:0000313" key="2">
    <source>
        <dbReference type="Proteomes" id="UP000268033"/>
    </source>
</evidence>
<dbReference type="InterPro" id="IPR021070">
    <property type="entry name" value="Killing_trait_RebB"/>
</dbReference>
<dbReference type="AlphaFoldDB" id="A0A3N1PBN8"/>
<organism evidence="1 2">
    <name type="scientific">Gallaecimonas pentaromativorans</name>
    <dbReference type="NCBI Taxonomy" id="584787"/>
    <lineage>
        <taxon>Bacteria</taxon>
        <taxon>Pseudomonadati</taxon>
        <taxon>Pseudomonadota</taxon>
        <taxon>Gammaproteobacteria</taxon>
        <taxon>Enterobacterales</taxon>
        <taxon>Gallaecimonadaceae</taxon>
        <taxon>Gallaecimonas</taxon>
    </lineage>
</organism>
<dbReference type="EMBL" id="RJUL01000007">
    <property type="protein sequence ID" value="ROQ24250.1"/>
    <property type="molecule type" value="Genomic_DNA"/>
</dbReference>
<dbReference type="RefSeq" id="WP_123421993.1">
    <property type="nucleotide sequence ID" value="NZ_JBLXEP010000010.1"/>
</dbReference>
<evidence type="ECO:0000313" key="1">
    <source>
        <dbReference type="EMBL" id="ROQ24250.1"/>
    </source>
</evidence>
<dbReference type="Proteomes" id="UP000268033">
    <property type="component" value="Unassembled WGS sequence"/>
</dbReference>
<comment type="caution">
    <text evidence="1">The sequence shown here is derived from an EMBL/GenBank/DDBJ whole genome shotgun (WGS) entry which is preliminary data.</text>
</comment>
<reference evidence="1 2" key="1">
    <citation type="submission" date="2018-11" db="EMBL/GenBank/DDBJ databases">
        <title>Genomic Encyclopedia of Type Strains, Phase IV (KMG-IV): sequencing the most valuable type-strain genomes for metagenomic binning, comparative biology and taxonomic classification.</title>
        <authorList>
            <person name="Goeker M."/>
        </authorList>
    </citation>
    <scope>NUCLEOTIDE SEQUENCE [LARGE SCALE GENOMIC DNA]</scope>
    <source>
        <strain evidence="1 2">DSM 21945</strain>
    </source>
</reference>
<keyword evidence="2" id="KW-1185">Reference proteome</keyword>
<gene>
    <name evidence="1" type="ORF">EDC28_107131</name>
</gene>
<sequence>MATPTAVNEKVTDAVTQEKTQVLGDAPAMATGNLMMAASQALANAAHNATTAQQDDAVAAQAALTQGVDTLYSIDAATDKEGIGRP</sequence>
<accession>A0A3N1PBN8</accession>
<proteinExistence type="predicted"/>